<dbReference type="Gene3D" id="1.25.10.20">
    <property type="entry name" value="Vitellinogen, superhelical"/>
    <property type="match status" value="1"/>
</dbReference>
<accession>A0A7M7G8Q5</accession>
<evidence type="ECO:0000256" key="8">
    <source>
        <dbReference type="SAM" id="SignalP"/>
    </source>
</evidence>
<dbReference type="OMA" id="ECWHAVM"/>
<dbReference type="InParanoid" id="A0A7M7G8Q5"/>
<keyword evidence="1 8" id="KW-0732">Signal</keyword>
<evidence type="ECO:0000256" key="6">
    <source>
        <dbReference type="SAM" id="Coils"/>
    </source>
</evidence>
<dbReference type="Pfam" id="PF01347">
    <property type="entry name" value="Vitellogenin_N"/>
    <property type="match status" value="1"/>
</dbReference>
<dbReference type="InterPro" id="IPR011030">
    <property type="entry name" value="Lipovitellin_superhlx_dom"/>
</dbReference>
<dbReference type="Gene3D" id="2.20.80.10">
    <property type="entry name" value="Lipovitellin-phosvitin complex, chain A, domain 4"/>
    <property type="match status" value="1"/>
</dbReference>
<dbReference type="InterPro" id="IPR015819">
    <property type="entry name" value="Lipid_transp_b-sht_shell"/>
</dbReference>
<dbReference type="InterPro" id="IPR015255">
    <property type="entry name" value="Vitellinogen_open_b-sht"/>
</dbReference>
<feature type="coiled-coil region" evidence="6">
    <location>
        <begin position="1195"/>
        <end position="1222"/>
    </location>
</feature>
<dbReference type="SUPFAM" id="SSF48431">
    <property type="entry name" value="Lipovitellin-phosvitin complex, superhelical domain"/>
    <property type="match status" value="1"/>
</dbReference>
<dbReference type="GO" id="GO:0045735">
    <property type="term" value="F:nutrient reservoir activity"/>
    <property type="evidence" value="ECO:0007669"/>
    <property type="project" value="UniProtKB-KW"/>
</dbReference>
<evidence type="ECO:0000256" key="4">
    <source>
        <dbReference type="ARBA" id="ARBA00023180"/>
    </source>
</evidence>
<keyword evidence="4" id="KW-0325">Glycoprotein</keyword>
<dbReference type="InterPro" id="IPR015816">
    <property type="entry name" value="Vitellinogen_b-sht_N"/>
</dbReference>
<dbReference type="FunFam" id="1.25.10.20:FF:000003">
    <property type="entry name" value="Vitellogenin C"/>
    <property type="match status" value="1"/>
</dbReference>
<dbReference type="PANTHER" id="PTHR23345">
    <property type="entry name" value="VITELLOGENIN-RELATED"/>
    <property type="match status" value="1"/>
</dbReference>
<keyword evidence="3" id="KW-1015">Disulfide bond</keyword>
<feature type="domain" description="Vitellogenin" evidence="9">
    <location>
        <begin position="22"/>
        <end position="802"/>
    </location>
</feature>
<protein>
    <recommendedName>
        <fullName evidence="13">Vitellogenin</fullName>
    </recommendedName>
</protein>
<feature type="compositionally biased region" description="Basic and acidic residues" evidence="7">
    <location>
        <begin position="345"/>
        <end position="355"/>
    </location>
</feature>
<feature type="compositionally biased region" description="Polar residues" evidence="7">
    <location>
        <begin position="314"/>
        <end position="331"/>
    </location>
</feature>
<feature type="signal peptide" evidence="8">
    <location>
        <begin position="1"/>
        <end position="16"/>
    </location>
</feature>
<keyword evidence="6" id="KW-0175">Coiled coil</keyword>
<evidence type="ECO:0000256" key="1">
    <source>
        <dbReference type="ARBA" id="ARBA00022729"/>
    </source>
</evidence>
<evidence type="ECO:0000313" key="12">
    <source>
        <dbReference type="Proteomes" id="UP000002358"/>
    </source>
</evidence>
<comment type="caution">
    <text evidence="5">Lacks conserved residue(s) required for the propagation of feature annotation.</text>
</comment>
<keyword evidence="2" id="KW-0758">Storage protein</keyword>
<dbReference type="InterPro" id="IPR001747">
    <property type="entry name" value="Vitellogenin_N"/>
</dbReference>
<dbReference type="EnsemblMetazoa" id="XM_001607346">
    <property type="protein sequence ID" value="XP_001607396"/>
    <property type="gene ID" value="LOC100114046"/>
</dbReference>
<dbReference type="SMART" id="SM00638">
    <property type="entry name" value="LPD_N"/>
    <property type="match status" value="1"/>
</dbReference>
<keyword evidence="12" id="KW-1185">Reference proteome</keyword>
<evidence type="ECO:0000256" key="3">
    <source>
        <dbReference type="ARBA" id="ARBA00023157"/>
    </source>
</evidence>
<evidence type="ECO:0000256" key="7">
    <source>
        <dbReference type="SAM" id="MobiDB-lite"/>
    </source>
</evidence>
<dbReference type="PROSITE" id="PS51211">
    <property type="entry name" value="VITELLOGENIN"/>
    <property type="match status" value="1"/>
</dbReference>
<dbReference type="Proteomes" id="UP000002358">
    <property type="component" value="Chromosome 2"/>
</dbReference>
<evidence type="ECO:0000256" key="5">
    <source>
        <dbReference type="PROSITE-ProRule" id="PRU00557"/>
    </source>
</evidence>
<dbReference type="Gene3D" id="2.30.230.10">
    <property type="entry name" value="Lipovitellin, beta-sheet shell regions, chain A"/>
    <property type="match status" value="1"/>
</dbReference>
<name>A0A7M7G8Q5_NASVI</name>
<dbReference type="GO" id="GO:0005319">
    <property type="term" value="F:lipid transporter activity"/>
    <property type="evidence" value="ECO:0007669"/>
    <property type="project" value="InterPro"/>
</dbReference>
<dbReference type="PROSITE" id="PS51233">
    <property type="entry name" value="VWFD"/>
    <property type="match status" value="1"/>
</dbReference>
<dbReference type="SUPFAM" id="SSF56968">
    <property type="entry name" value="Lipovitellin-phosvitin complex, beta-sheet shell regions"/>
    <property type="match status" value="2"/>
</dbReference>
<gene>
    <name evidence="11" type="primary">100114046</name>
</gene>
<evidence type="ECO:0000256" key="2">
    <source>
        <dbReference type="ARBA" id="ARBA00022761"/>
    </source>
</evidence>
<sequence length="1795" mass="203288">MWSPAILLLLIGATFANQQNGWTNGKQYTYAINSRTIATFNQQSKYLSGIVIEAYLTVQPNGEDTLRAKIWQPRYSPIHTQLENGWDSEIPQNLINLQTFPLSGKPFEIKTKNGVVRDLIVDKDVPTWEVNVLKGIVSQLQIDTSGENVKKSKRNQLPEENQPFAFFKAMEDSVGGKCEVLYDISPLPEQVLQNKPELAPMPELREDGDMISLVKTKNYSNCEQRAGYHFNINGRNAWEPGSNENRKYLSRSSVSRVIISGNLRKYTIQSSVTTNKVVHHADNQEENQQGMVASRMNLTLHKVEDMSEPMESPVNPQSTGNLVYNYNSPIDSISARRPNKYNQKGRSDEKNKNSDESDSESDSDGSVFDNNDDSYLQPKPKLTDAPLSPLLPFFIGNNGNSILKNKKVDAVKSATSIAQEIGNEMQNPDIMFAEQTLEKFTILSKLIRTMNSEQIASVQRSLYERAQSLNQLKQNNPEQLSRRNAWVAFRDAVAQAGTGPALVNIKQWVQNKQIEGTEATHVIDTLAKSVRIPTPEYMDTYFELIKMEEVKRELIVRDAAVLSFADLIRHAVVNKKSAHNHYPVHAFGRLLPKNFRQLHEKYIPYLEEELLKAVDAGDSRRIHTYTIALGKTAHPRVLAVFEPYLEGKKPISPYQRLVMVLSLNKLASIFPKVGRSVLYKIYSNTADYHEIRTAAVYLLMQSNPSASMLQRMAEFTNYDTSKYVNSAVKSTIESLAQLHDNHEYQGLLDSARAAQPLLTSESYGPQYSKQMFFNLRNPLTQSDYFIQASTIGSEDSIIPKGVYVITIPTYNGMKMPKIEIGGEVSSLKNLWNFVQQRISNSQRSDSNEKPENQKYSPENLAKLLGIYGEETEQIEGFAFINDKFANHFLTFDNHTLEKIPGMLRQLAEDMKQGRSFDATKLKNFEVTISFPTETGFPFRFTVKNPTITSVSGVSHLKTTSGSGSRSEWPKASLSGNVRIVYGLQTQKRLGFVTPFEHQEYMVGIDKDMQVYLPVRSEIEYDVNKGETRLRIQPNENLDEFKIIQYRTQPFTSKHDILNLEPITKDSNTATVHKNRATSSQIELNDNNNKQRLQFNWERQMRHLEEEIGNSYNKRQNAMEAMCKLTQSISSMFYLNSVDSEYQKYSVKVSPGSDMSAEMRISHDSMITENSENTDNSESWSPNAKTVHLERSLSEQERKQTLLKEASKNINSAEANVVDISLQLNGDMQSSVALTAAFADSNVDRKSRALLYASVETKGGQDYHVSAGFEGKNPNIESLDFEEILKANDRREYDLNVHYGIGTNENDENKQNRIKVRGEIKQTEERKKQIRQSHDARVCMKQQSLHGDKMTSACKRINKRASLADAGDFTVTFPNKSPMREIVMSAWDAAERMTQSVSHSWKNRMIKEEDNKVKVTFEMSPNDEKVDVTVKTPEGQIQLNNIKVALISNKNNGNVKDNRNEDDEELNKLNDNVCQLDKTQARTFDNHRYPLQLGSCWHIAMTPYPKHDPDTPSKKLEIPENMQVSILTRENENGQKELKITLGESLIELSASGPRQTHAKVNGNKVHYSKHKSYKEKKHGKVLFELFELSDESLKLVSKKYDIEIVYDGYRAQIETGERYRDSVRGLCGNNDGESMNDQQTPKGCLLQKPEEFSATYALTNDDQCQGPAIRNADEAKKSQCSYQTIRPGNVISEKEAGRETELSQDSDGAKHCMTHRTKIIRSKNEICFSLRPIPTCLSKCSPSSIKSKAIPFHCVAKNSASQKVAERVEKGANPDLTQKSVSKTLTEQLPINCKA</sequence>
<reference evidence="11" key="1">
    <citation type="submission" date="2021-01" db="UniProtKB">
        <authorList>
            <consortium name="EnsemblMetazoa"/>
        </authorList>
    </citation>
    <scope>IDENTIFICATION</scope>
</reference>
<feature type="chain" id="PRO_5029796802" description="Vitellogenin" evidence="8">
    <location>
        <begin position="17"/>
        <end position="1795"/>
    </location>
</feature>
<proteinExistence type="predicted"/>
<organism evidence="11 12">
    <name type="scientific">Nasonia vitripennis</name>
    <name type="common">Parasitic wasp</name>
    <dbReference type="NCBI Taxonomy" id="7425"/>
    <lineage>
        <taxon>Eukaryota</taxon>
        <taxon>Metazoa</taxon>
        <taxon>Ecdysozoa</taxon>
        <taxon>Arthropoda</taxon>
        <taxon>Hexapoda</taxon>
        <taxon>Insecta</taxon>
        <taxon>Pterygota</taxon>
        <taxon>Neoptera</taxon>
        <taxon>Endopterygota</taxon>
        <taxon>Hymenoptera</taxon>
        <taxon>Apocrita</taxon>
        <taxon>Proctotrupomorpha</taxon>
        <taxon>Chalcidoidea</taxon>
        <taxon>Pteromalidae</taxon>
        <taxon>Pteromalinae</taxon>
        <taxon>Nasonia</taxon>
    </lineage>
</organism>
<dbReference type="InterPro" id="IPR050733">
    <property type="entry name" value="Vitellogenin/Apolipophorin"/>
</dbReference>
<feature type="region of interest" description="Disordered" evidence="7">
    <location>
        <begin position="305"/>
        <end position="381"/>
    </location>
</feature>
<dbReference type="Pfam" id="PF00094">
    <property type="entry name" value="VWD"/>
    <property type="match status" value="1"/>
</dbReference>
<dbReference type="OrthoDB" id="160294at2759"/>
<feature type="domain" description="VWFD" evidence="10">
    <location>
        <begin position="1471"/>
        <end position="1665"/>
    </location>
</feature>
<dbReference type="PANTHER" id="PTHR23345:SF15">
    <property type="entry name" value="VITELLOGENIN 1-RELATED"/>
    <property type="match status" value="1"/>
</dbReference>
<evidence type="ECO:0000259" key="9">
    <source>
        <dbReference type="PROSITE" id="PS51211"/>
    </source>
</evidence>
<dbReference type="InterPro" id="IPR001846">
    <property type="entry name" value="VWF_type-D"/>
</dbReference>
<dbReference type="KEGG" id="nvi:100114046"/>
<evidence type="ECO:0000259" key="10">
    <source>
        <dbReference type="PROSITE" id="PS51233"/>
    </source>
</evidence>
<evidence type="ECO:0008006" key="13">
    <source>
        <dbReference type="Google" id="ProtNLM"/>
    </source>
</evidence>
<dbReference type="SMART" id="SM01169">
    <property type="entry name" value="DUF1943"/>
    <property type="match status" value="1"/>
</dbReference>
<dbReference type="SMART" id="SM00216">
    <property type="entry name" value="VWD"/>
    <property type="match status" value="1"/>
</dbReference>
<dbReference type="SMR" id="A0A7M7G8Q5"/>
<dbReference type="Pfam" id="PF09172">
    <property type="entry name" value="Vit_open_b-sht"/>
    <property type="match status" value="1"/>
</dbReference>
<evidence type="ECO:0000313" key="11">
    <source>
        <dbReference type="EnsemblMetazoa" id="XP_001607396"/>
    </source>
</evidence>